<dbReference type="Proteomes" id="UP001322138">
    <property type="component" value="Unassembled WGS sequence"/>
</dbReference>
<feature type="compositionally biased region" description="Polar residues" evidence="2">
    <location>
        <begin position="91"/>
        <end position="105"/>
    </location>
</feature>
<evidence type="ECO:0000313" key="3">
    <source>
        <dbReference type="EMBL" id="KAK4640882.1"/>
    </source>
</evidence>
<comment type="caution">
    <text evidence="3">The sequence shown here is derived from an EMBL/GenBank/DDBJ whole genome shotgun (WGS) entry which is preliminary data.</text>
</comment>
<sequence>MSLLALFRNRDAKTPTESPPASVSKKRLRKKSFARLTERNIEAVQELSSPMGNHVSFESNPRSQRHPCASANIPELPCLPIYETLTLSMGSSQAPCHGGSETSSTKVKEKPRPLSKCMPRNTSRVHFLPQQESPTFKLVPNIHPTLTPQPTPKSPVYDRASILADSYRSILPDFDAMEQIIESEDNLSLPKSPSEQCPHIPLYRPPTNQSVCRQSTVAKQVIVEVPSSPQHHSFIAQIDSVVEPQSAASSFTVVENSERSSEEKAPAPAIPPQAPQRKVQAINQSGALQQSPSVAVSSNPASPMRPRPPSPRFKVTKGDSTKSSLALQICTHMLTDELKKALFAKHDGVDEDSQAAKLQVLLLIEAYEGVMESCKEQLAQSEQEGSNVEVKHAREAVEILGHWLDSLYEIYGEAFGSDED</sequence>
<feature type="compositionally biased region" description="Polar residues" evidence="2">
    <location>
        <begin position="281"/>
        <end position="290"/>
    </location>
</feature>
<feature type="region of interest" description="Disordered" evidence="2">
    <location>
        <begin position="252"/>
        <end position="318"/>
    </location>
</feature>
<protein>
    <recommendedName>
        <fullName evidence="5">Mating-type switching protein swi10</fullName>
    </recommendedName>
</protein>
<keyword evidence="1" id="KW-0175">Coiled coil</keyword>
<feature type="compositionally biased region" description="Basic and acidic residues" evidence="2">
    <location>
        <begin position="256"/>
        <end position="265"/>
    </location>
</feature>
<evidence type="ECO:0008006" key="5">
    <source>
        <dbReference type="Google" id="ProtNLM"/>
    </source>
</evidence>
<evidence type="ECO:0000256" key="1">
    <source>
        <dbReference type="SAM" id="Coils"/>
    </source>
</evidence>
<dbReference type="EMBL" id="JAFFGZ010000008">
    <property type="protein sequence ID" value="KAK4640882.1"/>
    <property type="molecule type" value="Genomic_DNA"/>
</dbReference>
<evidence type="ECO:0000313" key="4">
    <source>
        <dbReference type="Proteomes" id="UP001322138"/>
    </source>
</evidence>
<dbReference type="RefSeq" id="XP_062729858.1">
    <property type="nucleotide sequence ID" value="XM_062881196.1"/>
</dbReference>
<keyword evidence="4" id="KW-1185">Reference proteome</keyword>
<feature type="compositionally biased region" description="Low complexity" evidence="2">
    <location>
        <begin position="291"/>
        <end position="302"/>
    </location>
</feature>
<accession>A0ABR0FDS0</accession>
<evidence type="ECO:0000256" key="2">
    <source>
        <dbReference type="SAM" id="MobiDB-lite"/>
    </source>
</evidence>
<feature type="region of interest" description="Disordered" evidence="2">
    <location>
        <begin position="91"/>
        <end position="120"/>
    </location>
</feature>
<gene>
    <name evidence="3" type="ORF">QC761_607650</name>
</gene>
<reference evidence="3 4" key="1">
    <citation type="journal article" date="2023" name="bioRxiv">
        <title>High-quality genome assemblies of four members of thePodospora anserinaspecies complex.</title>
        <authorList>
            <person name="Ament-Velasquez S.L."/>
            <person name="Vogan A.A."/>
            <person name="Wallerman O."/>
            <person name="Hartmann F."/>
            <person name="Gautier V."/>
            <person name="Silar P."/>
            <person name="Giraud T."/>
            <person name="Johannesson H."/>
        </authorList>
    </citation>
    <scope>NUCLEOTIDE SEQUENCE [LARGE SCALE GENOMIC DNA]</scope>
    <source>
        <strain evidence="3 4">CBS 112042</strain>
    </source>
</reference>
<organism evidence="3 4">
    <name type="scientific">Podospora bellae-mahoneyi</name>
    <dbReference type="NCBI Taxonomy" id="2093777"/>
    <lineage>
        <taxon>Eukaryota</taxon>
        <taxon>Fungi</taxon>
        <taxon>Dikarya</taxon>
        <taxon>Ascomycota</taxon>
        <taxon>Pezizomycotina</taxon>
        <taxon>Sordariomycetes</taxon>
        <taxon>Sordariomycetidae</taxon>
        <taxon>Sordariales</taxon>
        <taxon>Podosporaceae</taxon>
        <taxon>Podospora</taxon>
    </lineage>
</organism>
<feature type="coiled-coil region" evidence="1">
    <location>
        <begin position="364"/>
        <end position="391"/>
    </location>
</feature>
<proteinExistence type="predicted"/>
<name>A0ABR0FDS0_9PEZI</name>
<feature type="region of interest" description="Disordered" evidence="2">
    <location>
        <begin position="1"/>
        <end position="30"/>
    </location>
</feature>
<dbReference type="GeneID" id="87900678"/>